<comment type="caution">
    <text evidence="2">The sequence shown here is derived from an EMBL/GenBank/DDBJ whole genome shotgun (WGS) entry which is preliminary data.</text>
</comment>
<name>A0A8H3E607_9AGAM</name>
<feature type="region of interest" description="Disordered" evidence="1">
    <location>
        <begin position="258"/>
        <end position="309"/>
    </location>
</feature>
<evidence type="ECO:0000313" key="3">
    <source>
        <dbReference type="Proteomes" id="UP000663827"/>
    </source>
</evidence>
<dbReference type="GO" id="GO:0003677">
    <property type="term" value="F:DNA binding"/>
    <property type="evidence" value="ECO:0007669"/>
    <property type="project" value="TreeGrafter"/>
</dbReference>
<sequence>MPVPTLKGVTVNSVHSALVIFYAVSLKRLPKVEQRLNVDERESLTTGDVYVWEERDLLSDTGESIERWTDGIKWGSSRVRNEFLFYYERDHNPKEPQSVQEGRLIKQTFSVYFHPPGDPRNRPRKWHMVAYYSQATVDGLLKVENISELAALQVPEGMFQPARAKRGHARSTESVSPTLVALARHRVSPIPILSHSGGTGAPRPRSSSRASYSHASSSSGALGFARAFDPYGHRGSHSLTPEPIARPAPLRRTLTFTGENIQTGGSPEAGSESSAGGSSPLENYSRENPLSCPPRLSSSYPPAGETLDPRRVLPFPIISRTAGAPRISTDDKALNALQTQFMK</sequence>
<feature type="compositionally biased region" description="Low complexity" evidence="1">
    <location>
        <begin position="264"/>
        <end position="280"/>
    </location>
</feature>
<dbReference type="Proteomes" id="UP000663827">
    <property type="component" value="Unassembled WGS sequence"/>
</dbReference>
<feature type="compositionally biased region" description="Low complexity" evidence="1">
    <location>
        <begin position="201"/>
        <end position="216"/>
    </location>
</feature>
<dbReference type="Pfam" id="PF09729">
    <property type="entry name" value="Gti1_Pac2"/>
    <property type="match status" value="1"/>
</dbReference>
<dbReference type="EMBL" id="CAJNJQ010001811">
    <property type="protein sequence ID" value="CAE7150883.1"/>
    <property type="molecule type" value="Genomic_DNA"/>
</dbReference>
<dbReference type="AlphaFoldDB" id="A0A8H3E607"/>
<gene>
    <name evidence="2" type="ORF">RDB_LOCUS88213</name>
</gene>
<dbReference type="PANTHER" id="PTHR28027">
    <property type="entry name" value="TRANSCRIPTIONAL REGULATOR MIT1"/>
    <property type="match status" value="1"/>
</dbReference>
<proteinExistence type="predicted"/>
<organism evidence="2 3">
    <name type="scientific">Rhizoctonia solani</name>
    <dbReference type="NCBI Taxonomy" id="456999"/>
    <lineage>
        <taxon>Eukaryota</taxon>
        <taxon>Fungi</taxon>
        <taxon>Dikarya</taxon>
        <taxon>Basidiomycota</taxon>
        <taxon>Agaricomycotina</taxon>
        <taxon>Agaricomycetes</taxon>
        <taxon>Cantharellales</taxon>
        <taxon>Ceratobasidiaceae</taxon>
        <taxon>Rhizoctonia</taxon>
    </lineage>
</organism>
<feature type="region of interest" description="Disordered" evidence="1">
    <location>
        <begin position="191"/>
        <end position="216"/>
    </location>
</feature>
<accession>A0A8H3E607</accession>
<dbReference type="InterPro" id="IPR018608">
    <property type="entry name" value="Gti1/Pac2"/>
</dbReference>
<reference evidence="2" key="1">
    <citation type="submission" date="2021-01" db="EMBL/GenBank/DDBJ databases">
        <authorList>
            <person name="Kaushik A."/>
        </authorList>
    </citation>
    <scope>NUCLEOTIDE SEQUENCE</scope>
    <source>
        <strain evidence="2">AG5</strain>
    </source>
</reference>
<evidence type="ECO:0000313" key="2">
    <source>
        <dbReference type="EMBL" id="CAE7150883.1"/>
    </source>
</evidence>
<dbReference type="PANTHER" id="PTHR28027:SF1">
    <property type="entry name" value="CAMP INDEPENDENT REGULATORY PROTEIN (AFU_ORTHOLOGUE AFUA_3G09640)"/>
    <property type="match status" value="1"/>
</dbReference>
<evidence type="ECO:0008006" key="4">
    <source>
        <dbReference type="Google" id="ProtNLM"/>
    </source>
</evidence>
<protein>
    <recommendedName>
        <fullName evidence="4">cAMP-independent regulatory protein pac2</fullName>
    </recommendedName>
</protein>
<evidence type="ECO:0000256" key="1">
    <source>
        <dbReference type="SAM" id="MobiDB-lite"/>
    </source>
</evidence>